<dbReference type="PANTHER" id="PTHR10746">
    <property type="entry name" value="50S RIBOSOMAL PROTEIN L4"/>
    <property type="match status" value="1"/>
</dbReference>
<comment type="function">
    <text evidence="5">Forms part of the polypeptide exit tunnel.</text>
</comment>
<comment type="similarity">
    <text evidence="1 5">Belongs to the universal ribosomal protein uL4 family.</text>
</comment>
<dbReference type="GO" id="GO:0006412">
    <property type="term" value="P:translation"/>
    <property type="evidence" value="ECO:0007669"/>
    <property type="project" value="UniProtKB-UniRule"/>
</dbReference>
<dbReference type="InterPro" id="IPR023574">
    <property type="entry name" value="Ribosomal_uL4_dom_sf"/>
</dbReference>
<reference evidence="7 8" key="1">
    <citation type="journal article" date="2016" name="Nat. Commun.">
        <title>Thousands of microbial genomes shed light on interconnected biogeochemical processes in an aquifer system.</title>
        <authorList>
            <person name="Anantharaman K."/>
            <person name="Brown C.T."/>
            <person name="Hug L.A."/>
            <person name="Sharon I."/>
            <person name="Castelle C.J."/>
            <person name="Probst A.J."/>
            <person name="Thomas B.C."/>
            <person name="Singh A."/>
            <person name="Wilkins M.J."/>
            <person name="Karaoz U."/>
            <person name="Brodie E.L."/>
            <person name="Williams K.H."/>
            <person name="Hubbard S.S."/>
            <person name="Banfield J.F."/>
        </authorList>
    </citation>
    <scope>NUCLEOTIDE SEQUENCE [LARGE SCALE GENOMIC DNA]</scope>
</reference>
<keyword evidence="5" id="KW-0699">rRNA-binding</keyword>
<keyword evidence="2 5" id="KW-0689">Ribosomal protein</keyword>
<dbReference type="GO" id="GO:0019843">
    <property type="term" value="F:rRNA binding"/>
    <property type="evidence" value="ECO:0007669"/>
    <property type="project" value="UniProtKB-UniRule"/>
</dbReference>
<dbReference type="GO" id="GO:1990904">
    <property type="term" value="C:ribonucleoprotein complex"/>
    <property type="evidence" value="ECO:0007669"/>
    <property type="project" value="UniProtKB-KW"/>
</dbReference>
<dbReference type="SUPFAM" id="SSF52166">
    <property type="entry name" value="Ribosomal protein L4"/>
    <property type="match status" value="1"/>
</dbReference>
<dbReference type="Pfam" id="PF00573">
    <property type="entry name" value="Ribosomal_L4"/>
    <property type="match status" value="1"/>
</dbReference>
<evidence type="ECO:0000256" key="1">
    <source>
        <dbReference type="ARBA" id="ARBA00010528"/>
    </source>
</evidence>
<dbReference type="InterPro" id="IPR002136">
    <property type="entry name" value="Ribosomal_uL4"/>
</dbReference>
<comment type="caution">
    <text evidence="7">The sequence shown here is derived from an EMBL/GenBank/DDBJ whole genome shotgun (WGS) entry which is preliminary data.</text>
</comment>
<gene>
    <name evidence="5" type="primary">rplD</name>
    <name evidence="7" type="ORF">A2570_02820</name>
</gene>
<dbReference type="HAMAP" id="MF_01328_B">
    <property type="entry name" value="Ribosomal_uL4_B"/>
    <property type="match status" value="1"/>
</dbReference>
<dbReference type="NCBIfam" id="TIGR03953">
    <property type="entry name" value="rplD_bact"/>
    <property type="match status" value="1"/>
</dbReference>
<dbReference type="GO" id="GO:0005840">
    <property type="term" value="C:ribosome"/>
    <property type="evidence" value="ECO:0007669"/>
    <property type="project" value="UniProtKB-KW"/>
</dbReference>
<dbReference type="Gene3D" id="3.40.1370.10">
    <property type="match status" value="1"/>
</dbReference>
<dbReference type="Proteomes" id="UP000178570">
    <property type="component" value="Unassembled WGS sequence"/>
</dbReference>
<protein>
    <recommendedName>
        <fullName evidence="4 5">Large ribosomal subunit protein uL4</fullName>
    </recommendedName>
</protein>
<proteinExistence type="inferred from homology"/>
<evidence type="ECO:0000256" key="2">
    <source>
        <dbReference type="ARBA" id="ARBA00022980"/>
    </source>
</evidence>
<comment type="subunit">
    <text evidence="5">Part of the 50S ribosomal subunit.</text>
</comment>
<evidence type="ECO:0000313" key="8">
    <source>
        <dbReference type="Proteomes" id="UP000178570"/>
    </source>
</evidence>
<accession>A0A1G1XJ83</accession>
<keyword evidence="5" id="KW-0694">RNA-binding</keyword>
<dbReference type="EMBL" id="MHHY01000009">
    <property type="protein sequence ID" value="OGY40195.1"/>
    <property type="molecule type" value="Genomic_DNA"/>
</dbReference>
<evidence type="ECO:0000256" key="6">
    <source>
        <dbReference type="SAM" id="MobiDB-lite"/>
    </source>
</evidence>
<feature type="region of interest" description="Disordered" evidence="6">
    <location>
        <begin position="56"/>
        <end position="96"/>
    </location>
</feature>
<name>A0A1G1XJ83_9BACT</name>
<keyword evidence="3 5" id="KW-0687">Ribonucleoprotein</keyword>
<evidence type="ECO:0000313" key="7">
    <source>
        <dbReference type="EMBL" id="OGY40195.1"/>
    </source>
</evidence>
<dbReference type="AlphaFoldDB" id="A0A1G1XJ83"/>
<dbReference type="InterPro" id="IPR013005">
    <property type="entry name" value="Ribosomal_uL4-like"/>
</dbReference>
<dbReference type="PANTHER" id="PTHR10746:SF6">
    <property type="entry name" value="LARGE RIBOSOMAL SUBUNIT PROTEIN UL4M"/>
    <property type="match status" value="1"/>
</dbReference>
<dbReference type="GO" id="GO:0003735">
    <property type="term" value="F:structural constituent of ribosome"/>
    <property type="evidence" value="ECO:0007669"/>
    <property type="project" value="InterPro"/>
</dbReference>
<comment type="function">
    <text evidence="5">One of the primary rRNA binding proteins, this protein initially binds near the 5'-end of the 23S rRNA. It is important during the early stages of 50S assembly. It makes multiple contacts with different domains of the 23S rRNA in the assembled 50S subunit and ribosome.</text>
</comment>
<organism evidence="7 8">
    <name type="scientific">Candidatus Brennerbacteria bacterium RIFOXYD1_FULL_41_16</name>
    <dbReference type="NCBI Taxonomy" id="1797529"/>
    <lineage>
        <taxon>Bacteria</taxon>
        <taxon>Candidatus Brenneribacteriota</taxon>
    </lineage>
</organism>
<evidence type="ECO:0000256" key="4">
    <source>
        <dbReference type="ARBA" id="ARBA00035244"/>
    </source>
</evidence>
<sequence>MKRETEKIIVPVVDFKGEKVKELELPDNIFGLKMNHDLVFQVVRILQLKNKKPIAHAKGRGEVSGGGIKPRPQKGTGRSRQGSIRSPLWKGGGVTHGPLNERNYDLKLNKRMKDLAFLQILSDKAKQSLIVVEGKIALKESKTKFADELMKKIFANKKIKRTLMAQDFDDKSMARSFYNLPYLKLISVKNLNILDLMNFPQLLLSEQSLNDLIDFLSQKTVAKK</sequence>
<evidence type="ECO:0000256" key="5">
    <source>
        <dbReference type="HAMAP-Rule" id="MF_01328"/>
    </source>
</evidence>
<dbReference type="STRING" id="1797529.A2570_02820"/>
<evidence type="ECO:0000256" key="3">
    <source>
        <dbReference type="ARBA" id="ARBA00023274"/>
    </source>
</evidence>